<evidence type="ECO:0000313" key="3">
    <source>
        <dbReference type="Proteomes" id="UP000634136"/>
    </source>
</evidence>
<reference evidence="2" key="1">
    <citation type="submission" date="2020-09" db="EMBL/GenBank/DDBJ databases">
        <title>Genome-Enabled Discovery of Anthraquinone Biosynthesis in Senna tora.</title>
        <authorList>
            <person name="Kang S.-H."/>
            <person name="Pandey R.P."/>
            <person name="Lee C.-M."/>
            <person name="Sim J.-S."/>
            <person name="Jeong J.-T."/>
            <person name="Choi B.-S."/>
            <person name="Jung M."/>
            <person name="Ginzburg D."/>
            <person name="Zhao K."/>
            <person name="Won S.Y."/>
            <person name="Oh T.-J."/>
            <person name="Yu Y."/>
            <person name="Kim N.-H."/>
            <person name="Lee O.R."/>
            <person name="Lee T.-H."/>
            <person name="Bashyal P."/>
            <person name="Kim T.-S."/>
            <person name="Lee W.-H."/>
            <person name="Kawkins C."/>
            <person name="Kim C.-K."/>
            <person name="Kim J.S."/>
            <person name="Ahn B.O."/>
            <person name="Rhee S.Y."/>
            <person name="Sohng J.K."/>
        </authorList>
    </citation>
    <scope>NUCLEOTIDE SEQUENCE</scope>
    <source>
        <tissue evidence="2">Leaf</tissue>
    </source>
</reference>
<dbReference type="Proteomes" id="UP000634136">
    <property type="component" value="Unassembled WGS sequence"/>
</dbReference>
<accession>A0A834WKF7</accession>
<feature type="compositionally biased region" description="Basic and acidic residues" evidence="1">
    <location>
        <begin position="12"/>
        <end position="22"/>
    </location>
</feature>
<feature type="region of interest" description="Disordered" evidence="1">
    <location>
        <begin position="1"/>
        <end position="40"/>
    </location>
</feature>
<organism evidence="2 3">
    <name type="scientific">Senna tora</name>
    <dbReference type="NCBI Taxonomy" id="362788"/>
    <lineage>
        <taxon>Eukaryota</taxon>
        <taxon>Viridiplantae</taxon>
        <taxon>Streptophyta</taxon>
        <taxon>Embryophyta</taxon>
        <taxon>Tracheophyta</taxon>
        <taxon>Spermatophyta</taxon>
        <taxon>Magnoliopsida</taxon>
        <taxon>eudicotyledons</taxon>
        <taxon>Gunneridae</taxon>
        <taxon>Pentapetalae</taxon>
        <taxon>rosids</taxon>
        <taxon>fabids</taxon>
        <taxon>Fabales</taxon>
        <taxon>Fabaceae</taxon>
        <taxon>Caesalpinioideae</taxon>
        <taxon>Cassia clade</taxon>
        <taxon>Senna</taxon>
    </lineage>
</organism>
<proteinExistence type="predicted"/>
<dbReference type="EMBL" id="JAAIUW010000007">
    <property type="protein sequence ID" value="KAF7824238.1"/>
    <property type="molecule type" value="Genomic_DNA"/>
</dbReference>
<comment type="caution">
    <text evidence="2">The sequence shown here is derived from an EMBL/GenBank/DDBJ whole genome shotgun (WGS) entry which is preliminary data.</text>
</comment>
<evidence type="ECO:0000313" key="2">
    <source>
        <dbReference type="EMBL" id="KAF7824238.1"/>
    </source>
</evidence>
<name>A0A834WKF7_9FABA</name>
<evidence type="ECO:0000256" key="1">
    <source>
        <dbReference type="SAM" id="MobiDB-lite"/>
    </source>
</evidence>
<gene>
    <name evidence="2" type="ORF">G2W53_022382</name>
</gene>
<keyword evidence="3" id="KW-1185">Reference proteome</keyword>
<dbReference type="AlphaFoldDB" id="A0A834WKF7"/>
<protein>
    <submittedName>
        <fullName evidence="2">Uncharacterized protein</fullName>
    </submittedName>
</protein>
<sequence>MTILGKAVNKRQNREARRKNNGETESPPVEVVAGPNHMIP</sequence>